<feature type="compositionally biased region" description="Low complexity" evidence="1">
    <location>
        <begin position="242"/>
        <end position="260"/>
    </location>
</feature>
<sequence>MPVAPAAAIAMAVAIAATQQQNSDGGSLSRDLTSSEPSIPLCLAQFALTQSPPRKLHLLSVQLPLTRTAFGGGAIYAGTLESTFAVSLRSNTIATTTDIVDDTGTGTSTGTSTSASAVTGTGTNGDAGTGAGASADAAAGAGTKSYCLLGKKKEEALFRESRDIRPRQQSRAEQSRAEQSRAEQSRAEQSRAEQSRAEQNRTEQSRAEQNRTEQSRVEQSRAEQSGAEQSRAEQSRVEQSRTEQNSGGSSSNSTASTQNEKPWLRPSSTSTSTVASCVSRAGARGRSEGTRAPSERRRN</sequence>
<organism evidence="2 3">
    <name type="scientific">Vespula germanica</name>
    <name type="common">German yellow jacket</name>
    <name type="synonym">Paravespula germanica</name>
    <dbReference type="NCBI Taxonomy" id="30212"/>
    <lineage>
        <taxon>Eukaryota</taxon>
        <taxon>Metazoa</taxon>
        <taxon>Ecdysozoa</taxon>
        <taxon>Arthropoda</taxon>
        <taxon>Hexapoda</taxon>
        <taxon>Insecta</taxon>
        <taxon>Pterygota</taxon>
        <taxon>Neoptera</taxon>
        <taxon>Endopterygota</taxon>
        <taxon>Hymenoptera</taxon>
        <taxon>Apocrita</taxon>
        <taxon>Aculeata</taxon>
        <taxon>Vespoidea</taxon>
        <taxon>Vespidae</taxon>
        <taxon>Vespinae</taxon>
        <taxon>Vespula</taxon>
    </lineage>
</organism>
<reference evidence="2" key="1">
    <citation type="journal article" date="2020" name="G3 (Bethesda)">
        <title>High-Quality Assemblies for Three Invasive Social Wasps from the &lt;i&gt;Vespula&lt;/i&gt; Genus.</title>
        <authorList>
            <person name="Harrop T.W.R."/>
            <person name="Guhlin J."/>
            <person name="McLaughlin G.M."/>
            <person name="Permina E."/>
            <person name="Stockwell P."/>
            <person name="Gilligan J."/>
            <person name="Le Lec M.F."/>
            <person name="Gruber M.A.M."/>
            <person name="Quinn O."/>
            <person name="Lovegrove M."/>
            <person name="Duncan E.J."/>
            <person name="Remnant E.J."/>
            <person name="Van Eeckhoven J."/>
            <person name="Graham B."/>
            <person name="Knapp R.A."/>
            <person name="Langford K.W."/>
            <person name="Kronenberg Z."/>
            <person name="Press M.O."/>
            <person name="Eacker S.M."/>
            <person name="Wilson-Rankin E.E."/>
            <person name="Purcell J."/>
            <person name="Lester P.J."/>
            <person name="Dearden P.K."/>
        </authorList>
    </citation>
    <scope>NUCLEOTIDE SEQUENCE</scope>
    <source>
        <strain evidence="2">Linc-1</strain>
    </source>
</reference>
<feature type="compositionally biased region" description="Low complexity" evidence="1">
    <location>
        <begin position="267"/>
        <end position="279"/>
    </location>
</feature>
<feature type="region of interest" description="Disordered" evidence="1">
    <location>
        <begin position="158"/>
        <end position="299"/>
    </location>
</feature>
<dbReference type="Proteomes" id="UP000617340">
    <property type="component" value="Unassembled WGS sequence"/>
</dbReference>
<dbReference type="PANTHER" id="PTHR17571">
    <property type="entry name" value="URINARY PROTEIN RUP /ACROSOMAL PROTEIN SP-10"/>
    <property type="match status" value="1"/>
</dbReference>
<feature type="compositionally biased region" description="Basic and acidic residues" evidence="1">
    <location>
        <begin position="285"/>
        <end position="299"/>
    </location>
</feature>
<feature type="compositionally biased region" description="Basic and acidic residues" evidence="1">
    <location>
        <begin position="173"/>
        <end position="221"/>
    </location>
</feature>
<dbReference type="AlphaFoldDB" id="A0A834JVF1"/>
<gene>
    <name evidence="2" type="ORF">HZH68_009443</name>
</gene>
<dbReference type="InterPro" id="IPR052671">
    <property type="entry name" value="Acrosomal_SP-10-like"/>
</dbReference>
<proteinExistence type="predicted"/>
<feature type="region of interest" description="Disordered" evidence="1">
    <location>
        <begin position="100"/>
        <end position="119"/>
    </location>
</feature>
<evidence type="ECO:0000313" key="3">
    <source>
        <dbReference type="Proteomes" id="UP000617340"/>
    </source>
</evidence>
<accession>A0A834JVF1</accession>
<feature type="compositionally biased region" description="Basic and acidic residues" evidence="1">
    <location>
        <begin position="230"/>
        <end position="241"/>
    </location>
</feature>
<evidence type="ECO:0000313" key="2">
    <source>
        <dbReference type="EMBL" id="KAF7395393.1"/>
    </source>
</evidence>
<evidence type="ECO:0000256" key="1">
    <source>
        <dbReference type="SAM" id="MobiDB-lite"/>
    </source>
</evidence>
<dbReference type="PANTHER" id="PTHR17571:SF34">
    <property type="entry name" value="ACROSOMAL PROTEIN SP-10"/>
    <property type="match status" value="1"/>
</dbReference>
<protein>
    <submittedName>
        <fullName evidence="2">Uncharacterized protein</fullName>
    </submittedName>
</protein>
<dbReference type="EMBL" id="JACSDZ010000009">
    <property type="protein sequence ID" value="KAF7395393.1"/>
    <property type="molecule type" value="Genomic_DNA"/>
</dbReference>
<name>A0A834JVF1_VESGE</name>
<comment type="caution">
    <text evidence="2">The sequence shown here is derived from an EMBL/GenBank/DDBJ whole genome shotgun (WGS) entry which is preliminary data.</text>
</comment>
<keyword evidence="3" id="KW-1185">Reference proteome</keyword>